<keyword evidence="6" id="KW-0653">Protein transport</keyword>
<organism evidence="9 10">
    <name type="scientific">Fukomys damarensis</name>
    <name type="common">Damaraland mole rat</name>
    <name type="synonym">Cryptomys damarensis</name>
    <dbReference type="NCBI Taxonomy" id="885580"/>
    <lineage>
        <taxon>Eukaryota</taxon>
        <taxon>Metazoa</taxon>
        <taxon>Chordata</taxon>
        <taxon>Craniata</taxon>
        <taxon>Vertebrata</taxon>
        <taxon>Euteleostomi</taxon>
        <taxon>Mammalia</taxon>
        <taxon>Eutheria</taxon>
        <taxon>Euarchontoglires</taxon>
        <taxon>Glires</taxon>
        <taxon>Rodentia</taxon>
        <taxon>Hystricomorpha</taxon>
        <taxon>Bathyergidae</taxon>
        <taxon>Fukomys</taxon>
    </lineage>
</organism>
<name>A0A091CLB1_FUKDA</name>
<comment type="subcellular location">
    <subcellularLocation>
        <location evidence="2">Cytoplasm</location>
    </subcellularLocation>
    <subcellularLocation>
        <location evidence="1">Nucleus</location>
    </subcellularLocation>
</comment>
<dbReference type="InterPro" id="IPR057947">
    <property type="entry name" value="TPR_XPO7/RBP17"/>
</dbReference>
<dbReference type="Proteomes" id="UP000028990">
    <property type="component" value="Unassembled WGS sequence"/>
</dbReference>
<evidence type="ECO:0000313" key="10">
    <source>
        <dbReference type="Proteomes" id="UP000028990"/>
    </source>
</evidence>
<evidence type="ECO:0000256" key="1">
    <source>
        <dbReference type="ARBA" id="ARBA00004123"/>
    </source>
</evidence>
<dbReference type="Pfam" id="PF25795">
    <property type="entry name" value="TPR_XPO7"/>
    <property type="match status" value="1"/>
</dbReference>
<dbReference type="GO" id="GO:0005643">
    <property type="term" value="C:nuclear pore"/>
    <property type="evidence" value="ECO:0007669"/>
    <property type="project" value="TreeGrafter"/>
</dbReference>
<evidence type="ECO:0000256" key="4">
    <source>
        <dbReference type="ARBA" id="ARBA00022448"/>
    </source>
</evidence>
<dbReference type="PANTHER" id="PTHR12596">
    <property type="entry name" value="EXPORTIN 4,7-RELATED"/>
    <property type="match status" value="1"/>
</dbReference>
<proteinExistence type="inferred from homology"/>
<keyword evidence="7" id="KW-0539">Nucleus</keyword>
<dbReference type="GO" id="GO:0005737">
    <property type="term" value="C:cytoplasm"/>
    <property type="evidence" value="ECO:0007669"/>
    <property type="project" value="UniProtKB-SubCell"/>
</dbReference>
<gene>
    <name evidence="9" type="ORF">H920_19060</name>
</gene>
<keyword evidence="4" id="KW-0813">Transport</keyword>
<dbReference type="AlphaFoldDB" id="A0A091CLB1"/>
<feature type="domain" description="Exportin-7/Ran-binding protein 17 TPR repeats" evidence="8">
    <location>
        <begin position="62"/>
        <end position="116"/>
    </location>
</feature>
<reference evidence="9 10" key="1">
    <citation type="submission" date="2013-11" db="EMBL/GenBank/DDBJ databases">
        <title>The Damaraland mole rat (Fukomys damarensis) genome and evolution of African mole rats.</title>
        <authorList>
            <person name="Gladyshev V.N."/>
            <person name="Fang X."/>
        </authorList>
    </citation>
    <scope>NUCLEOTIDE SEQUENCE [LARGE SCALE GENOMIC DNA]</scope>
    <source>
        <tissue evidence="9">Liver</tissue>
    </source>
</reference>
<dbReference type="EMBL" id="KN124999">
    <property type="protein sequence ID" value="KFO19549.1"/>
    <property type="molecule type" value="Genomic_DNA"/>
</dbReference>
<protein>
    <submittedName>
        <fullName evidence="9">Exportin-7</fullName>
    </submittedName>
</protein>
<evidence type="ECO:0000256" key="6">
    <source>
        <dbReference type="ARBA" id="ARBA00022927"/>
    </source>
</evidence>
<sequence length="232" mass="25945">MLETYTAEVNKAYIPSQLDGVHPTERWRGRLHGGYRCGPAAFGPAVHHRALRGREDPYTPVEVSDQLAQSYQELLQSASASLMDITGQEGQMTWLVYITAARIGGRISFARTESRKATELWHHDPVCTTPVLKLIAGLVPNRSQWLQFDVSSPSGILTLGEVPKHLVYVPKQKDILPLTMLEDALCARYVNFRIFHLCGDDVVDNALQTSNKLLFSISHSDLQDYPKLSESL</sequence>
<dbReference type="PANTHER" id="PTHR12596:SF2">
    <property type="entry name" value="EXPORTIN-7 ISOFORM X1"/>
    <property type="match status" value="1"/>
</dbReference>
<evidence type="ECO:0000256" key="5">
    <source>
        <dbReference type="ARBA" id="ARBA00022490"/>
    </source>
</evidence>
<dbReference type="GO" id="GO:0006611">
    <property type="term" value="P:protein export from nucleus"/>
    <property type="evidence" value="ECO:0007669"/>
    <property type="project" value="TreeGrafter"/>
</dbReference>
<evidence type="ECO:0000256" key="7">
    <source>
        <dbReference type="ARBA" id="ARBA00023242"/>
    </source>
</evidence>
<evidence type="ECO:0000256" key="2">
    <source>
        <dbReference type="ARBA" id="ARBA00004496"/>
    </source>
</evidence>
<dbReference type="GO" id="GO:0005049">
    <property type="term" value="F:nuclear export signal receptor activity"/>
    <property type="evidence" value="ECO:0007669"/>
    <property type="project" value="InterPro"/>
</dbReference>
<keyword evidence="10" id="KW-1185">Reference proteome</keyword>
<evidence type="ECO:0000259" key="8">
    <source>
        <dbReference type="Pfam" id="PF25795"/>
    </source>
</evidence>
<dbReference type="InterPro" id="IPR044189">
    <property type="entry name" value="XPO4/7-like"/>
</dbReference>
<evidence type="ECO:0000256" key="3">
    <source>
        <dbReference type="ARBA" id="ARBA00009466"/>
    </source>
</evidence>
<accession>A0A091CLB1</accession>
<comment type="similarity">
    <text evidence="3">Belongs to the exportin family.</text>
</comment>
<keyword evidence="5" id="KW-0963">Cytoplasm</keyword>
<evidence type="ECO:0000313" key="9">
    <source>
        <dbReference type="EMBL" id="KFO19549.1"/>
    </source>
</evidence>